<dbReference type="PATRIC" id="fig|1391654.3.peg.4422"/>
<evidence type="ECO:0000313" key="3">
    <source>
        <dbReference type="EMBL" id="AKU97702.1"/>
    </source>
</evidence>
<dbReference type="OrthoDB" id="140980at2"/>
<reference evidence="3 4" key="1">
    <citation type="submission" date="2015-08" db="EMBL/GenBank/DDBJ databases">
        <authorList>
            <person name="Babu N.S."/>
            <person name="Beckwith C.J."/>
            <person name="Beseler K.G."/>
            <person name="Brison A."/>
            <person name="Carone J.V."/>
            <person name="Caskin T.P."/>
            <person name="Diamond M."/>
            <person name="Durham M.E."/>
            <person name="Foxe J.M."/>
            <person name="Go M."/>
            <person name="Henderson B.A."/>
            <person name="Jones I.B."/>
            <person name="McGettigan J.A."/>
            <person name="Micheletti S.J."/>
            <person name="Nasrallah M.E."/>
            <person name="Ortiz D."/>
            <person name="Piller C.R."/>
            <person name="Privatt S.R."/>
            <person name="Schneider S.L."/>
            <person name="Sharp S."/>
            <person name="Smith T.C."/>
            <person name="Stanton J.D."/>
            <person name="Ullery H.E."/>
            <person name="Wilson R.J."/>
            <person name="Serrano M.G."/>
            <person name="Buck G."/>
            <person name="Lee V."/>
            <person name="Wang Y."/>
            <person name="Carvalho R."/>
            <person name="Voegtly L."/>
            <person name="Shi R."/>
            <person name="Duckworth R."/>
            <person name="Johnson A."/>
            <person name="Loviza R."/>
            <person name="Walstead R."/>
            <person name="Shah Z."/>
            <person name="Kiflezghi M."/>
            <person name="Wade K."/>
            <person name="Ball S.L."/>
            <person name="Bradley K.W."/>
            <person name="Asai D.J."/>
            <person name="Bowman C.A."/>
            <person name="Russell D.A."/>
            <person name="Pope W.H."/>
            <person name="Jacobs-Sera D."/>
            <person name="Hendrix R.W."/>
            <person name="Hatfull G.F."/>
        </authorList>
    </citation>
    <scope>NUCLEOTIDE SEQUENCE [LARGE SCALE GENOMIC DNA]</scope>
    <source>
        <strain evidence="3 4">DSM 27648</strain>
    </source>
</reference>
<feature type="region of interest" description="Disordered" evidence="1">
    <location>
        <begin position="154"/>
        <end position="194"/>
    </location>
</feature>
<feature type="transmembrane region" description="Helical" evidence="2">
    <location>
        <begin position="358"/>
        <end position="381"/>
    </location>
</feature>
<keyword evidence="4" id="KW-1185">Reference proteome</keyword>
<proteinExistence type="predicted"/>
<dbReference type="KEGG" id="llu:AKJ09_04366"/>
<feature type="transmembrane region" description="Helical" evidence="2">
    <location>
        <begin position="431"/>
        <end position="449"/>
    </location>
</feature>
<dbReference type="AlphaFoldDB" id="A0A0K1PW14"/>
<feature type="region of interest" description="Disordered" evidence="1">
    <location>
        <begin position="201"/>
        <end position="220"/>
    </location>
</feature>
<feature type="compositionally biased region" description="Gly residues" evidence="1">
    <location>
        <begin position="201"/>
        <end position="214"/>
    </location>
</feature>
<keyword evidence="2" id="KW-0472">Membrane</keyword>
<accession>A0A0K1PW14</accession>
<feature type="transmembrane region" description="Helical" evidence="2">
    <location>
        <begin position="401"/>
        <end position="419"/>
    </location>
</feature>
<feature type="transmembrane region" description="Helical" evidence="2">
    <location>
        <begin position="282"/>
        <end position="303"/>
    </location>
</feature>
<keyword evidence="2" id="KW-0812">Transmembrane</keyword>
<evidence type="ECO:0000313" key="4">
    <source>
        <dbReference type="Proteomes" id="UP000064967"/>
    </source>
</evidence>
<name>A0A0K1PW14_9BACT</name>
<protein>
    <recommendedName>
        <fullName evidence="5">Quinol:cytochrome C oxidoreductase</fullName>
    </recommendedName>
</protein>
<dbReference type="PANTHER" id="PTHR43044:SF1">
    <property type="entry name" value="QUINOL:CYTOCHROME C OXIDOREDUCTASE QUINONE-BINDING SUBUNIT 2"/>
    <property type="match status" value="1"/>
</dbReference>
<dbReference type="EMBL" id="CP012333">
    <property type="protein sequence ID" value="AKU97702.1"/>
    <property type="molecule type" value="Genomic_DNA"/>
</dbReference>
<dbReference type="RefSeq" id="WP_146648801.1">
    <property type="nucleotide sequence ID" value="NZ_CP012333.1"/>
</dbReference>
<feature type="transmembrane region" description="Helical" evidence="2">
    <location>
        <begin position="309"/>
        <end position="337"/>
    </location>
</feature>
<evidence type="ECO:0000256" key="1">
    <source>
        <dbReference type="SAM" id="MobiDB-lite"/>
    </source>
</evidence>
<evidence type="ECO:0000256" key="2">
    <source>
        <dbReference type="SAM" id="Phobius"/>
    </source>
</evidence>
<evidence type="ECO:0008006" key="5">
    <source>
        <dbReference type="Google" id="ProtNLM"/>
    </source>
</evidence>
<dbReference type="Proteomes" id="UP000064967">
    <property type="component" value="Chromosome"/>
</dbReference>
<dbReference type="PANTHER" id="PTHR43044">
    <property type="match status" value="1"/>
</dbReference>
<feature type="transmembrane region" description="Helical" evidence="2">
    <location>
        <begin position="242"/>
        <end position="261"/>
    </location>
</feature>
<gene>
    <name evidence="3" type="ORF">AKJ09_04366</name>
</gene>
<organism evidence="3 4">
    <name type="scientific">Labilithrix luteola</name>
    <dbReference type="NCBI Taxonomy" id="1391654"/>
    <lineage>
        <taxon>Bacteria</taxon>
        <taxon>Pseudomonadati</taxon>
        <taxon>Myxococcota</taxon>
        <taxon>Polyangia</taxon>
        <taxon>Polyangiales</taxon>
        <taxon>Labilitrichaceae</taxon>
        <taxon>Labilithrix</taxon>
    </lineage>
</organism>
<feature type="compositionally biased region" description="Low complexity" evidence="1">
    <location>
        <begin position="154"/>
        <end position="167"/>
    </location>
</feature>
<keyword evidence="2" id="KW-1133">Transmembrane helix</keyword>
<feature type="transmembrane region" description="Helical" evidence="2">
    <location>
        <begin position="49"/>
        <end position="71"/>
    </location>
</feature>
<feature type="transmembrane region" description="Helical" evidence="2">
    <location>
        <begin position="461"/>
        <end position="482"/>
    </location>
</feature>
<feature type="transmembrane region" description="Helical" evidence="2">
    <location>
        <begin position="91"/>
        <end position="110"/>
    </location>
</feature>
<sequence length="506" mass="55210">MSASKKDSSEKHTWELTGSWAGAWKIFAGIGVLGLIGAGLGYTQDARRFAFSWMFAFITVLTIALGALFFVLIQRLTSAGWSVTVRRTAEFFAYGVVIMIPLFLPVLGTMNQLFPWLGSHDAHGEHGGEHAAPHKGEEHGSIPFVTPAYAQEHAPAPAQGGPAGDHAAPPPGAMPHGGPAGMGPHGMPGAMPGFGHGGMGPMGAGAHGGHGGPVAAGLPDPHALEHKELMEKKAGYLNRNAFLIRAVVYFVIWAFLALRLFGYSAAQDRSKDPKLTLKAQSFAPGATMLFALSVTFAAFDWVMSLEPTWFSTIFGVYVFAGGVVSSYAVMILVTMALRNAGPLSGAVTVEHYHDLGKLMFGFLVFWAYIGFSQFMLIWYAALPEETTFFHNRWDHTPWARVSLVLIVVHFVVPFFWLISRNFKRNLGRLQLGAALLLVMHVVDIYWLVMPNYLLNKPGFSFHWMDAACLLAVGGIYGAFVFFRMTKYPLVPVGDPRLQRSLHFQNA</sequence>
<dbReference type="STRING" id="1391654.AKJ09_04366"/>
<feature type="transmembrane region" description="Helical" evidence="2">
    <location>
        <begin position="21"/>
        <end position="43"/>
    </location>
</feature>
<feature type="compositionally biased region" description="Gly residues" evidence="1">
    <location>
        <begin position="178"/>
        <end position="194"/>
    </location>
</feature>